<organism evidence="2 3">
    <name type="scientific">Psophocarpus tetragonolobus</name>
    <name type="common">Winged bean</name>
    <name type="synonym">Dolichos tetragonolobus</name>
    <dbReference type="NCBI Taxonomy" id="3891"/>
    <lineage>
        <taxon>Eukaryota</taxon>
        <taxon>Viridiplantae</taxon>
        <taxon>Streptophyta</taxon>
        <taxon>Embryophyta</taxon>
        <taxon>Tracheophyta</taxon>
        <taxon>Spermatophyta</taxon>
        <taxon>Magnoliopsida</taxon>
        <taxon>eudicotyledons</taxon>
        <taxon>Gunneridae</taxon>
        <taxon>Pentapetalae</taxon>
        <taxon>rosids</taxon>
        <taxon>fabids</taxon>
        <taxon>Fabales</taxon>
        <taxon>Fabaceae</taxon>
        <taxon>Papilionoideae</taxon>
        <taxon>50 kb inversion clade</taxon>
        <taxon>NPAAA clade</taxon>
        <taxon>indigoferoid/millettioid clade</taxon>
        <taxon>Phaseoleae</taxon>
        <taxon>Psophocarpus</taxon>
    </lineage>
</organism>
<gene>
    <name evidence="2" type="ORF">VNO78_08010</name>
</gene>
<proteinExistence type="predicted"/>
<keyword evidence="3" id="KW-1185">Reference proteome</keyword>
<comment type="caution">
    <text evidence="2">The sequence shown here is derived from an EMBL/GenBank/DDBJ whole genome shotgun (WGS) entry which is preliminary data.</text>
</comment>
<name>A0AAN9XTA9_PSOTE</name>
<dbReference type="AlphaFoldDB" id="A0AAN9XTA9"/>
<evidence type="ECO:0000256" key="1">
    <source>
        <dbReference type="SAM" id="MobiDB-lite"/>
    </source>
</evidence>
<feature type="region of interest" description="Disordered" evidence="1">
    <location>
        <begin position="1"/>
        <end position="20"/>
    </location>
</feature>
<sequence length="144" mass="16665">MHDTARSRFNKRGQPPLSSQLSHSKEATWINYRHFRFRCVGPLQRYVPIAQALEGVSNGINFPRDHGDTCEKANGSLLFALGRARVEHFLWPGGKTPDQHRLVEMESRDTKKAFNILFGMGVRIQIEMINVFPYNIRGTRRREK</sequence>
<evidence type="ECO:0000313" key="2">
    <source>
        <dbReference type="EMBL" id="KAK7406386.1"/>
    </source>
</evidence>
<accession>A0AAN9XTA9</accession>
<dbReference type="EMBL" id="JAYMYS010000002">
    <property type="protein sequence ID" value="KAK7406386.1"/>
    <property type="molecule type" value="Genomic_DNA"/>
</dbReference>
<evidence type="ECO:0000313" key="3">
    <source>
        <dbReference type="Proteomes" id="UP001386955"/>
    </source>
</evidence>
<protein>
    <submittedName>
        <fullName evidence="2">Uncharacterized protein</fullName>
    </submittedName>
</protein>
<dbReference type="Proteomes" id="UP001386955">
    <property type="component" value="Unassembled WGS sequence"/>
</dbReference>
<reference evidence="2 3" key="1">
    <citation type="submission" date="2024-01" db="EMBL/GenBank/DDBJ databases">
        <title>The genomes of 5 underutilized Papilionoideae crops provide insights into root nodulation and disease resistanc.</title>
        <authorList>
            <person name="Jiang F."/>
        </authorList>
    </citation>
    <scope>NUCLEOTIDE SEQUENCE [LARGE SCALE GENOMIC DNA]</scope>
    <source>
        <strain evidence="2">DUOXIRENSHENG_FW03</strain>
        <tissue evidence="2">Leaves</tissue>
    </source>
</reference>